<dbReference type="InterPro" id="IPR016181">
    <property type="entry name" value="Acyl_CoA_acyltransferase"/>
</dbReference>
<dbReference type="OrthoDB" id="59946at2"/>
<dbReference type="Gene3D" id="3.40.630.30">
    <property type="match status" value="1"/>
</dbReference>
<comment type="caution">
    <text evidence="4">The sequence shown here is derived from an EMBL/GenBank/DDBJ whole genome shotgun (WGS) entry which is preliminary data.</text>
</comment>
<dbReference type="GO" id="GO:0016747">
    <property type="term" value="F:acyltransferase activity, transferring groups other than amino-acyl groups"/>
    <property type="evidence" value="ECO:0007669"/>
    <property type="project" value="InterPro"/>
</dbReference>
<evidence type="ECO:0000256" key="1">
    <source>
        <dbReference type="ARBA" id="ARBA00022679"/>
    </source>
</evidence>
<protein>
    <submittedName>
        <fullName evidence="4">GNAT family N-acetyltransferase</fullName>
    </submittedName>
</protein>
<proteinExistence type="predicted"/>
<dbReference type="RefSeq" id="WP_143719988.1">
    <property type="nucleotide sequence ID" value="NZ_VKDB01000004.1"/>
</dbReference>
<dbReference type="AlphaFoldDB" id="A0A553V2Q7"/>
<organism evidence="4 5">
    <name type="scientific">Deinococcus detaillensis</name>
    <dbReference type="NCBI Taxonomy" id="2592048"/>
    <lineage>
        <taxon>Bacteria</taxon>
        <taxon>Thermotogati</taxon>
        <taxon>Deinococcota</taxon>
        <taxon>Deinococci</taxon>
        <taxon>Deinococcales</taxon>
        <taxon>Deinococcaceae</taxon>
        <taxon>Deinococcus</taxon>
    </lineage>
</organism>
<keyword evidence="2" id="KW-0012">Acyltransferase</keyword>
<accession>A0A553V2Q7</accession>
<keyword evidence="1 4" id="KW-0808">Transferase</keyword>
<evidence type="ECO:0000313" key="4">
    <source>
        <dbReference type="EMBL" id="TSA86755.1"/>
    </source>
</evidence>
<dbReference type="CDD" id="cd04301">
    <property type="entry name" value="NAT_SF"/>
    <property type="match status" value="1"/>
</dbReference>
<feature type="domain" description="N-acetyltransferase" evidence="3">
    <location>
        <begin position="11"/>
        <end position="166"/>
    </location>
</feature>
<keyword evidence="5" id="KW-1185">Reference proteome</keyword>
<dbReference type="PANTHER" id="PTHR43877">
    <property type="entry name" value="AMINOALKYLPHOSPHONATE N-ACETYLTRANSFERASE-RELATED-RELATED"/>
    <property type="match status" value="1"/>
</dbReference>
<evidence type="ECO:0000259" key="3">
    <source>
        <dbReference type="PROSITE" id="PS51186"/>
    </source>
</evidence>
<dbReference type="InterPro" id="IPR050832">
    <property type="entry name" value="Bact_Acetyltransf"/>
</dbReference>
<evidence type="ECO:0000256" key="2">
    <source>
        <dbReference type="ARBA" id="ARBA00023315"/>
    </source>
</evidence>
<dbReference type="PROSITE" id="PS51186">
    <property type="entry name" value="GNAT"/>
    <property type="match status" value="1"/>
</dbReference>
<reference evidence="4 5" key="1">
    <citation type="submission" date="2019-07" db="EMBL/GenBank/DDBJ databases">
        <title>Deinococcus detaillus sp. nov., isolated from humus soil in Antarctica.</title>
        <authorList>
            <person name="Zhang K."/>
        </authorList>
    </citation>
    <scope>NUCLEOTIDE SEQUENCE [LARGE SCALE GENOMIC DNA]</scope>
    <source>
        <strain evidence="4 5">H1</strain>
    </source>
</reference>
<dbReference type="EMBL" id="VKDB01000004">
    <property type="protein sequence ID" value="TSA86755.1"/>
    <property type="molecule type" value="Genomic_DNA"/>
</dbReference>
<dbReference type="Pfam" id="PF00583">
    <property type="entry name" value="Acetyltransf_1"/>
    <property type="match status" value="2"/>
</dbReference>
<dbReference type="InterPro" id="IPR000182">
    <property type="entry name" value="GNAT_dom"/>
</dbReference>
<name>A0A553V2Q7_9DEIO</name>
<dbReference type="SUPFAM" id="SSF55729">
    <property type="entry name" value="Acyl-CoA N-acyltransferases (Nat)"/>
    <property type="match status" value="2"/>
</dbReference>
<dbReference type="Proteomes" id="UP000316092">
    <property type="component" value="Unassembled WGS sequence"/>
</dbReference>
<gene>
    <name evidence="4" type="ORF">FNU79_06070</name>
</gene>
<sequence>MTTLLSNPSVFDPPTATPAERLAVARLTAECFAFAYPEDPPLLLKQEAAGLSFVTPGEKVEHVVVREDAQVLAWGMLEYSLEQNLHLARARLLVHPEMRRRGVGRRVAERLISQARQAGRTTLTFVTTDRAPAGQPFAGELGATPAITDRRSQLNLAAVSTELLDAWLSRPAGEAYQLHLWQTYPEAYLERMAQMVMVMNTAPRGELDYDDWKITPEMLRTWEQQIREVGEVRWTAVIEDTQSGELVGYSEIYWTPQRASAVDQGATAVRPSERGRGLGKWLKAALTHQILQQCSGAQFIRTSNANENAAMLGINVALGFEPFSEQTEWQLHLI</sequence>
<evidence type="ECO:0000313" key="5">
    <source>
        <dbReference type="Proteomes" id="UP000316092"/>
    </source>
</evidence>
<dbReference type="PANTHER" id="PTHR43877:SF8">
    <property type="entry name" value="N-ACETYLGLUTAMATE SYNTHASE-RELATED"/>
    <property type="match status" value="1"/>
</dbReference>